<name>A0ABN7VP70_GIGMA</name>
<reference evidence="2 3" key="1">
    <citation type="submission" date="2021-06" db="EMBL/GenBank/DDBJ databases">
        <authorList>
            <person name="Kallberg Y."/>
            <person name="Tangrot J."/>
            <person name="Rosling A."/>
        </authorList>
    </citation>
    <scope>NUCLEOTIDE SEQUENCE [LARGE SCALE GENOMIC DNA]</scope>
    <source>
        <strain evidence="2 3">120-4 pot B 10/14</strain>
    </source>
</reference>
<keyword evidence="3" id="KW-1185">Reference proteome</keyword>
<feature type="non-terminal residue" evidence="2">
    <location>
        <position position="241"/>
    </location>
</feature>
<feature type="region of interest" description="Disordered" evidence="1">
    <location>
        <begin position="147"/>
        <end position="191"/>
    </location>
</feature>
<accession>A0ABN7VP70</accession>
<sequence length="241" mass="27595">MGKEPHKFCPYFILKQQNANKSNKIAVCKSCIQIFGEKCQQFKNQYTQEEQEAIFSLEVAKDHKSIQQNFINKESDEESSLPSIHSSISYSSTSGPSTSYISVSNLPIFHSFISGLSTPYLSAKTTKQSSLNDTTLAMAQLRNDIVRKRKIKQSESHQRKAKRKHIAEPINQESSSGQDTDTDNTRITKETNNLDQELDNDNNIIENETQWENFVTNWIELSNQENCFDNNDDIYIDNNHS</sequence>
<protein>
    <submittedName>
        <fullName evidence="2">5353_t:CDS:1</fullName>
    </submittedName>
</protein>
<dbReference type="Proteomes" id="UP000789901">
    <property type="component" value="Unassembled WGS sequence"/>
</dbReference>
<gene>
    <name evidence="2" type="ORF">GMARGA_LOCUS21123</name>
</gene>
<proteinExistence type="predicted"/>
<evidence type="ECO:0000313" key="2">
    <source>
        <dbReference type="EMBL" id="CAG8790286.1"/>
    </source>
</evidence>
<dbReference type="EMBL" id="CAJVQB010019193">
    <property type="protein sequence ID" value="CAG8790286.1"/>
    <property type="molecule type" value="Genomic_DNA"/>
</dbReference>
<evidence type="ECO:0000256" key="1">
    <source>
        <dbReference type="SAM" id="MobiDB-lite"/>
    </source>
</evidence>
<evidence type="ECO:0000313" key="3">
    <source>
        <dbReference type="Proteomes" id="UP000789901"/>
    </source>
</evidence>
<organism evidence="2 3">
    <name type="scientific">Gigaspora margarita</name>
    <dbReference type="NCBI Taxonomy" id="4874"/>
    <lineage>
        <taxon>Eukaryota</taxon>
        <taxon>Fungi</taxon>
        <taxon>Fungi incertae sedis</taxon>
        <taxon>Mucoromycota</taxon>
        <taxon>Glomeromycotina</taxon>
        <taxon>Glomeromycetes</taxon>
        <taxon>Diversisporales</taxon>
        <taxon>Gigasporaceae</taxon>
        <taxon>Gigaspora</taxon>
    </lineage>
</organism>
<comment type="caution">
    <text evidence="2">The sequence shown here is derived from an EMBL/GenBank/DDBJ whole genome shotgun (WGS) entry which is preliminary data.</text>
</comment>